<feature type="domain" description="C2H2-type" evidence="9">
    <location>
        <begin position="357"/>
        <end position="384"/>
    </location>
</feature>
<evidence type="ECO:0000259" key="9">
    <source>
        <dbReference type="PROSITE" id="PS50157"/>
    </source>
</evidence>
<feature type="domain" description="C2H2-type" evidence="9">
    <location>
        <begin position="135"/>
        <end position="163"/>
    </location>
</feature>
<dbReference type="Pfam" id="PF12874">
    <property type="entry name" value="zf-met"/>
    <property type="match status" value="1"/>
</dbReference>
<keyword evidence="3" id="KW-0677">Repeat</keyword>
<dbReference type="PaxDb" id="6945-B7PGZ9"/>
<dbReference type="AlphaFoldDB" id="B7PGZ9"/>
<accession>B7PGZ9</accession>
<evidence type="ECO:0000313" key="11">
    <source>
        <dbReference type="EnsemblMetazoa" id="ISCW017751-PA"/>
    </source>
</evidence>
<protein>
    <submittedName>
        <fullName evidence="10 11">Zinc finger protein, putative</fullName>
    </submittedName>
</protein>
<feature type="region of interest" description="Disordered" evidence="8">
    <location>
        <begin position="647"/>
        <end position="669"/>
    </location>
</feature>
<dbReference type="VEuPathDB" id="VectorBase:ISCP_030999"/>
<feature type="domain" description="C2H2-type" evidence="9">
    <location>
        <begin position="385"/>
        <end position="412"/>
    </location>
</feature>
<evidence type="ECO:0000256" key="1">
    <source>
        <dbReference type="ARBA" id="ARBA00004123"/>
    </source>
</evidence>
<keyword evidence="12" id="KW-1185">Reference proteome</keyword>
<dbReference type="InterPro" id="IPR013087">
    <property type="entry name" value="Znf_C2H2_type"/>
</dbReference>
<feature type="domain" description="C2H2-type" evidence="9">
    <location>
        <begin position="107"/>
        <end position="130"/>
    </location>
</feature>
<dbReference type="EMBL" id="ABJB010052792">
    <property type="status" value="NOT_ANNOTATED_CDS"/>
    <property type="molecule type" value="Genomic_DNA"/>
</dbReference>
<evidence type="ECO:0000256" key="8">
    <source>
        <dbReference type="SAM" id="MobiDB-lite"/>
    </source>
</evidence>
<evidence type="ECO:0000256" key="2">
    <source>
        <dbReference type="ARBA" id="ARBA00022723"/>
    </source>
</evidence>
<evidence type="ECO:0000256" key="7">
    <source>
        <dbReference type="PROSITE-ProRule" id="PRU00042"/>
    </source>
</evidence>
<feature type="compositionally biased region" description="Basic and acidic residues" evidence="8">
    <location>
        <begin position="52"/>
        <end position="66"/>
    </location>
</feature>
<dbReference type="Gene3D" id="3.30.160.60">
    <property type="entry name" value="Classic Zinc Finger"/>
    <property type="match status" value="4"/>
</dbReference>
<dbReference type="GO" id="GO:0006357">
    <property type="term" value="P:regulation of transcription by RNA polymerase II"/>
    <property type="evidence" value="ECO:0000318"/>
    <property type="project" value="GO_Central"/>
</dbReference>
<feature type="compositionally biased region" description="Acidic residues" evidence="8">
    <location>
        <begin position="77"/>
        <end position="86"/>
    </location>
</feature>
<keyword evidence="2" id="KW-0479">Metal-binding</keyword>
<dbReference type="Pfam" id="PF00096">
    <property type="entry name" value="zf-C2H2"/>
    <property type="match status" value="3"/>
</dbReference>
<keyword evidence="4 7" id="KW-0863">Zinc-finger</keyword>
<name>B7PGZ9_IXOSC</name>
<keyword evidence="5" id="KW-0862">Zinc</keyword>
<feature type="region of interest" description="Disordered" evidence="8">
    <location>
        <begin position="544"/>
        <end position="565"/>
    </location>
</feature>
<organism>
    <name type="scientific">Ixodes scapularis</name>
    <name type="common">Black-legged tick</name>
    <name type="synonym">Deer tick</name>
    <dbReference type="NCBI Taxonomy" id="6945"/>
    <lineage>
        <taxon>Eukaryota</taxon>
        <taxon>Metazoa</taxon>
        <taxon>Ecdysozoa</taxon>
        <taxon>Arthropoda</taxon>
        <taxon>Chelicerata</taxon>
        <taxon>Arachnida</taxon>
        <taxon>Acari</taxon>
        <taxon>Parasitiformes</taxon>
        <taxon>Ixodida</taxon>
        <taxon>Ixodoidea</taxon>
        <taxon>Ixodidae</taxon>
        <taxon>Ixodinae</taxon>
        <taxon>Ixodes</taxon>
    </lineage>
</organism>
<dbReference type="GO" id="GO:0005634">
    <property type="term" value="C:nucleus"/>
    <property type="evidence" value="ECO:0000318"/>
    <property type="project" value="GO_Central"/>
</dbReference>
<dbReference type="SMART" id="SM00355">
    <property type="entry name" value="ZnF_C2H2"/>
    <property type="match status" value="11"/>
</dbReference>
<evidence type="ECO:0000313" key="12">
    <source>
        <dbReference type="Proteomes" id="UP000001555"/>
    </source>
</evidence>
<feature type="domain" description="C2H2-type" evidence="9">
    <location>
        <begin position="248"/>
        <end position="276"/>
    </location>
</feature>
<dbReference type="PROSITE" id="PS00028">
    <property type="entry name" value="ZINC_FINGER_C2H2_1"/>
    <property type="match status" value="9"/>
</dbReference>
<dbReference type="VEuPathDB" id="VectorBase:ISCI017751"/>
<dbReference type="GO" id="GO:0008270">
    <property type="term" value="F:zinc ion binding"/>
    <property type="evidence" value="ECO:0007669"/>
    <property type="project" value="UniProtKB-KW"/>
</dbReference>
<dbReference type="EMBL" id="DS710096">
    <property type="protein sequence ID" value="EEC05871.1"/>
    <property type="molecule type" value="Genomic_DNA"/>
</dbReference>
<dbReference type="VEuPathDB" id="VectorBase:ISCW017751"/>
<evidence type="ECO:0000256" key="3">
    <source>
        <dbReference type="ARBA" id="ARBA00022737"/>
    </source>
</evidence>
<evidence type="ECO:0000256" key="4">
    <source>
        <dbReference type="ARBA" id="ARBA00022771"/>
    </source>
</evidence>
<feature type="domain" description="C2H2-type" evidence="9">
    <location>
        <begin position="854"/>
        <end position="881"/>
    </location>
</feature>
<dbReference type="EnsemblMetazoa" id="ISCW017751-RA">
    <property type="protein sequence ID" value="ISCW017751-PA"/>
    <property type="gene ID" value="ISCW017751"/>
</dbReference>
<evidence type="ECO:0000313" key="10">
    <source>
        <dbReference type="EMBL" id="EEC05871.1"/>
    </source>
</evidence>
<feature type="region of interest" description="Disordered" evidence="8">
    <location>
        <begin position="52"/>
        <end position="101"/>
    </location>
</feature>
<dbReference type="OrthoDB" id="6418542at2759"/>
<gene>
    <name evidence="10" type="ORF">IscW_ISCW017751</name>
</gene>
<keyword evidence="6" id="KW-0539">Nucleus</keyword>
<evidence type="ECO:0000256" key="6">
    <source>
        <dbReference type="ARBA" id="ARBA00023242"/>
    </source>
</evidence>
<dbReference type="InterPro" id="IPR036236">
    <property type="entry name" value="Znf_C2H2_sf"/>
</dbReference>
<reference evidence="10 12" key="1">
    <citation type="submission" date="2008-03" db="EMBL/GenBank/DDBJ databases">
        <title>Annotation of Ixodes scapularis.</title>
        <authorList>
            <consortium name="Ixodes scapularis Genome Project Consortium"/>
            <person name="Caler E."/>
            <person name="Hannick L.I."/>
            <person name="Bidwell S."/>
            <person name="Joardar V."/>
            <person name="Thiagarajan M."/>
            <person name="Amedeo P."/>
            <person name="Galinsky K.J."/>
            <person name="Schobel S."/>
            <person name="Inman J."/>
            <person name="Hostetler J."/>
            <person name="Miller J."/>
            <person name="Hammond M."/>
            <person name="Megy K."/>
            <person name="Lawson D."/>
            <person name="Kodira C."/>
            <person name="Sutton G."/>
            <person name="Meyer J."/>
            <person name="Hill C.A."/>
            <person name="Birren B."/>
            <person name="Nene V."/>
            <person name="Collins F."/>
            <person name="Alarcon-Chaidez F."/>
            <person name="Wikel S."/>
            <person name="Strausberg R."/>
        </authorList>
    </citation>
    <scope>NUCLEOTIDE SEQUENCE [LARGE SCALE GENOMIC DNA]</scope>
    <source>
        <strain evidence="12">Wikel</strain>
        <strain evidence="10">Wikel colony</strain>
    </source>
</reference>
<feature type="compositionally biased region" description="Polar residues" evidence="8">
    <location>
        <begin position="647"/>
        <end position="658"/>
    </location>
</feature>
<feature type="domain" description="C2H2-type" evidence="9">
    <location>
        <begin position="826"/>
        <end position="853"/>
    </location>
</feature>
<dbReference type="HOGENOM" id="CLU_326603_0_0_1"/>
<dbReference type="Proteomes" id="UP000001555">
    <property type="component" value="Unassembled WGS sequence"/>
</dbReference>
<dbReference type="PROSITE" id="PS50157">
    <property type="entry name" value="ZINC_FINGER_C2H2_2"/>
    <property type="match status" value="7"/>
</dbReference>
<evidence type="ECO:0000256" key="5">
    <source>
        <dbReference type="ARBA" id="ARBA00022833"/>
    </source>
</evidence>
<comment type="subcellular location">
    <subcellularLocation>
        <location evidence="1">Nucleus</location>
    </subcellularLocation>
</comment>
<proteinExistence type="predicted"/>
<dbReference type="PANTHER" id="PTHR24394">
    <property type="entry name" value="ZINC FINGER PROTEIN"/>
    <property type="match status" value="1"/>
</dbReference>
<sequence length="882" mass="99175">MPDGNMDTGSNNSDAGDAPKHVCGLCWTSFSSPTELQQHCLECFSEDYASKDSEDEPALDKTKDDEANCDASPQPDLGDDVADCDENVPAREDSPSTSSLPDGKTLHLCKLCPKTFTNYGSYRRHLRMHSCGHRYTCDICGKQFFRRYLWIKHYEKIHNSMMQNMCQCTVCEMWLKNSDTLKEHIRTKHRYTTNPAPEMTADQIKGAETIVLDSLSLKPIEEDTDVTMPESDQAGDGSKSVNGASHQWMCNLCPDVFGAKAQLMKHKEDKHGRKRVWAPSAPTPDLEDNKRLRIEDVAKEVFQGMLSEFSLKGMLSTDAQKVRKETKSPVLEPVATAIFSPTFAGSGLCDPTKRGVFLCEVCKKTFINRSSYLRHKKMHTGVRPYTCENCCMSFFRSESLTTHKKKHFSGDQFKCFVCGHIAESASDLSSHFLASHSKLPEEYDKDTVVRSKRGRPSKYMTLPQPVCGMTAQKTADELPEKKFDSGNQDCDGNSDDTVLVGLNGDGDSLNSAADKYTCLVCFQFFPDEQSYYDHQCKDETDATARRLQQGKDSSSQDEREGSTTFRSVPHTFLSLETCSLCYAKFPTKKHLQEHMVIHICSYCGRCFKEQSELGPSATQKLSLGTSEPFHNVREAFLSWCRNGSSRAQEAKHSSSPSNGEPPRSIPEKRVKTRSEILIEEAQRGFLPPQCRQEAVGNGDNDRHVSKDIIDLLPKNGEITMIPIKAENPSHDSSTEPYSQLRSALTTTRKQDFSTCDRNGNILKALLGEKKSVGSYTDLQWDKDARAVTPASNSESEGPASAMERPWYEYESKGSPPSDQGSSLVVLKCDDCKRLFTHYSSWKRHRRQHLGLSTHSCDECQRIFYRKDQYDKHVRSHKKGAEV</sequence>
<reference evidence="11" key="2">
    <citation type="submission" date="2020-05" db="UniProtKB">
        <authorList>
            <consortium name="EnsemblMetazoa"/>
        </authorList>
    </citation>
    <scope>IDENTIFICATION</scope>
    <source>
        <strain evidence="11">wikel</strain>
    </source>
</reference>
<dbReference type="SUPFAM" id="SSF57667">
    <property type="entry name" value="beta-beta-alpha zinc fingers"/>
    <property type="match status" value="3"/>
</dbReference>
<dbReference type="PANTHER" id="PTHR24394:SF29">
    <property type="entry name" value="MYONEURIN"/>
    <property type="match status" value="1"/>
</dbReference>
<dbReference type="InParanoid" id="B7PGZ9"/>